<proteinExistence type="predicted"/>
<protein>
    <submittedName>
        <fullName evidence="1">Uncharacterized protein</fullName>
    </submittedName>
</protein>
<evidence type="ECO:0000313" key="2">
    <source>
        <dbReference type="Proteomes" id="UP000092504"/>
    </source>
</evidence>
<dbReference type="InterPro" id="IPR009758">
    <property type="entry name" value="DUF1326"/>
</dbReference>
<accession>A0A1B8NUU5</accession>
<evidence type="ECO:0000313" key="1">
    <source>
        <dbReference type="EMBL" id="OBX33772.1"/>
    </source>
</evidence>
<organism evidence="1 2">
    <name type="scientific">Halomonas elongata</name>
    <dbReference type="NCBI Taxonomy" id="2746"/>
    <lineage>
        <taxon>Bacteria</taxon>
        <taxon>Pseudomonadati</taxon>
        <taxon>Pseudomonadota</taxon>
        <taxon>Gammaproteobacteria</taxon>
        <taxon>Oceanospirillales</taxon>
        <taxon>Halomonadaceae</taxon>
        <taxon>Halomonas</taxon>
    </lineage>
</organism>
<name>A0A1B8NUU5_HALEL</name>
<gene>
    <name evidence="1" type="ORF">A8U91_02814</name>
</gene>
<reference evidence="1 2" key="1">
    <citation type="submission" date="2016-06" db="EMBL/GenBank/DDBJ databases">
        <title>Genome sequence of halotolerant plant growth promoting strain of Halomonas elongata HEK1 isolated from salterns of Rann of Kutch, Gujarat, India.</title>
        <authorList>
            <person name="Gaba S."/>
            <person name="Singh R.N."/>
            <person name="Abrol S."/>
            <person name="Kaushik R."/>
            <person name="Saxena A.K."/>
        </authorList>
    </citation>
    <scope>NUCLEOTIDE SEQUENCE [LARGE SCALE GENOMIC DNA]</scope>
    <source>
        <strain evidence="1 2">HEK1</strain>
    </source>
</reference>
<dbReference type="RefSeq" id="WP_013332938.1">
    <property type="nucleotide sequence ID" value="NZ_CP087224.1"/>
</dbReference>
<dbReference type="Pfam" id="PF07040">
    <property type="entry name" value="DUF1326"/>
    <property type="match status" value="1"/>
</dbReference>
<dbReference type="EMBL" id="MAJD01000002">
    <property type="protein sequence ID" value="OBX33772.1"/>
    <property type="molecule type" value="Genomic_DNA"/>
</dbReference>
<dbReference type="Proteomes" id="UP000092504">
    <property type="component" value="Unassembled WGS sequence"/>
</dbReference>
<dbReference type="AlphaFoldDB" id="A0A1B8NUU5"/>
<dbReference type="GeneID" id="91010549"/>
<sequence length="201" mass="21388">MTQQWQVEGTFFEACSCKGACPCLFAGDPTEGTCDALVAWHIERGGMGEISLDGLNLAMALHAPGNMTAGDWKVVVYIDDSASQQQHDALVEIFGGSAGGHPATLADFVGEILGVESTPMRYDIEGRHHRLEVGEIAEASLTAIEGQNGEDVTISGHPVAVAPGNTGTVARSERIAHSGYGLDWRFEGRTAFYSPFQYQAA</sequence>
<dbReference type="OMA" id="KHFPFDW"/>
<comment type="caution">
    <text evidence="1">The sequence shown here is derived from an EMBL/GenBank/DDBJ whole genome shotgun (WGS) entry which is preliminary data.</text>
</comment>
<dbReference type="PATRIC" id="fig|2746.7.peg.2882"/>